<dbReference type="InterPro" id="IPR006703">
    <property type="entry name" value="G_AIG1"/>
</dbReference>
<evidence type="ECO:0000313" key="5">
    <source>
        <dbReference type="Ensembl" id="ENSGACP00000050673.1"/>
    </source>
</evidence>
<dbReference type="Proteomes" id="UP000007635">
    <property type="component" value="Chromosome XIV"/>
</dbReference>
<evidence type="ECO:0000259" key="4">
    <source>
        <dbReference type="PROSITE" id="PS51720"/>
    </source>
</evidence>
<feature type="domain" description="AIG1-type G" evidence="4">
    <location>
        <begin position="1"/>
        <end position="193"/>
    </location>
</feature>
<accession>A0AAQ4QK34</accession>
<evidence type="ECO:0000256" key="3">
    <source>
        <dbReference type="ARBA" id="ARBA00023134"/>
    </source>
</evidence>
<dbReference type="GeneID" id="120831826"/>
<keyword evidence="3" id="KW-0342">GTP-binding</keyword>
<dbReference type="CDD" id="cd01852">
    <property type="entry name" value="AIG1"/>
    <property type="match status" value="1"/>
</dbReference>
<organism evidence="5 6">
    <name type="scientific">Gasterosteus aculeatus aculeatus</name>
    <name type="common">three-spined stickleback</name>
    <dbReference type="NCBI Taxonomy" id="481459"/>
    <lineage>
        <taxon>Eukaryota</taxon>
        <taxon>Metazoa</taxon>
        <taxon>Chordata</taxon>
        <taxon>Craniata</taxon>
        <taxon>Vertebrata</taxon>
        <taxon>Euteleostomi</taxon>
        <taxon>Actinopterygii</taxon>
        <taxon>Neopterygii</taxon>
        <taxon>Teleostei</taxon>
        <taxon>Neoteleostei</taxon>
        <taxon>Acanthomorphata</taxon>
        <taxon>Eupercaria</taxon>
        <taxon>Perciformes</taxon>
        <taxon>Cottioidei</taxon>
        <taxon>Gasterosteales</taxon>
        <taxon>Gasterosteidae</taxon>
        <taxon>Gasterosteus</taxon>
    </lineage>
</organism>
<dbReference type="AlphaFoldDB" id="A0AAQ4QK34"/>
<reference evidence="5" key="2">
    <citation type="submission" date="2025-08" db="UniProtKB">
        <authorList>
            <consortium name="Ensembl"/>
        </authorList>
    </citation>
    <scope>IDENTIFICATION</scope>
</reference>
<dbReference type="RefSeq" id="XP_040053524.1">
    <property type="nucleotide sequence ID" value="XM_040197590.1"/>
</dbReference>
<dbReference type="Gene3D" id="3.40.50.300">
    <property type="entry name" value="P-loop containing nucleotide triphosphate hydrolases"/>
    <property type="match status" value="1"/>
</dbReference>
<dbReference type="PANTHER" id="PTHR10903">
    <property type="entry name" value="GTPASE, IMAP FAMILY MEMBER-RELATED"/>
    <property type="match status" value="1"/>
</dbReference>
<evidence type="ECO:0000256" key="2">
    <source>
        <dbReference type="ARBA" id="ARBA00022741"/>
    </source>
</evidence>
<protein>
    <recommendedName>
        <fullName evidence="4">AIG1-type G domain-containing protein</fullName>
    </recommendedName>
</protein>
<name>A0AAQ4QK34_GASAC</name>
<dbReference type="Ensembl" id="ENSGACT00000076883.1">
    <property type="protein sequence ID" value="ENSGACP00000050673.1"/>
    <property type="gene ID" value="ENSGACG00000025897.1"/>
</dbReference>
<dbReference type="FunFam" id="3.40.50.300:FF:000366">
    <property type="entry name" value="GTPase, IMAP family member 2"/>
    <property type="match status" value="1"/>
</dbReference>
<keyword evidence="6" id="KW-1185">Reference proteome</keyword>
<evidence type="ECO:0000313" key="6">
    <source>
        <dbReference type="Proteomes" id="UP000007635"/>
    </source>
</evidence>
<reference evidence="5" key="3">
    <citation type="submission" date="2025-09" db="UniProtKB">
        <authorList>
            <consortium name="Ensembl"/>
        </authorList>
    </citation>
    <scope>IDENTIFICATION</scope>
</reference>
<sequence length="240" mass="27102">MIGKTGVGKSAVGSTIVGKKVFHSAASAESVTLSCRAERAIGARHIDVIDTPGILDTSRSPEIIKREIAKCIQVSTPGPHVFLLVIQVGRFTEEEQNCVQALEKLFGTEASQYMIVLFTRGDDLKGRTIREYVQDGHHKLRDLIKRCGNRYLVFNNKQRWERTQVVKLIRKIDKMVAANGGQHFSEEMYEEAQRTVQDRRNNVDPTGQRLYNYTFMGELLTRVILFQTSLIAVTQGHQPQ</sequence>
<keyword evidence="2" id="KW-0547">Nucleotide-binding</keyword>
<reference evidence="5 6" key="1">
    <citation type="journal article" date="2021" name="G3 (Bethesda)">
        <title>Improved contiguity of the threespine stickleback genome using long-read sequencing.</title>
        <authorList>
            <person name="Nath S."/>
            <person name="Shaw D.E."/>
            <person name="White M.A."/>
        </authorList>
    </citation>
    <scope>NUCLEOTIDE SEQUENCE [LARGE SCALE GENOMIC DNA]</scope>
    <source>
        <strain evidence="5 6">Lake Benthic</strain>
    </source>
</reference>
<proteinExistence type="inferred from homology"/>
<evidence type="ECO:0000256" key="1">
    <source>
        <dbReference type="ARBA" id="ARBA00008535"/>
    </source>
</evidence>
<dbReference type="GO" id="GO:0005525">
    <property type="term" value="F:GTP binding"/>
    <property type="evidence" value="ECO:0007669"/>
    <property type="project" value="UniProtKB-KW"/>
</dbReference>
<dbReference type="InterPro" id="IPR045058">
    <property type="entry name" value="GIMA/IAN/Toc"/>
</dbReference>
<dbReference type="InterPro" id="IPR027417">
    <property type="entry name" value="P-loop_NTPase"/>
</dbReference>
<dbReference type="SUPFAM" id="SSF52540">
    <property type="entry name" value="P-loop containing nucleoside triphosphate hydrolases"/>
    <property type="match status" value="1"/>
</dbReference>
<dbReference type="PROSITE" id="PS51720">
    <property type="entry name" value="G_AIG1"/>
    <property type="match status" value="1"/>
</dbReference>
<dbReference type="GeneTree" id="ENSGT01120000271858"/>
<comment type="similarity">
    <text evidence="1">Belongs to the TRAFAC class TrmE-Era-EngA-EngB-Septin-like GTPase superfamily. AIG1/Toc34/Toc159-like paraseptin GTPase family. IAN subfamily.</text>
</comment>
<dbReference type="Pfam" id="PF04548">
    <property type="entry name" value="AIG1"/>
    <property type="match status" value="1"/>
</dbReference>
<dbReference type="PANTHER" id="PTHR10903:SF112">
    <property type="entry name" value="SI:CH211-113E8.5"/>
    <property type="match status" value="1"/>
</dbReference>